<dbReference type="GO" id="GO:0005886">
    <property type="term" value="C:plasma membrane"/>
    <property type="evidence" value="ECO:0007669"/>
    <property type="project" value="TreeGrafter"/>
</dbReference>
<keyword evidence="1" id="KW-1133">Transmembrane helix</keyword>
<dbReference type="EMBL" id="JAMOIM010000001">
    <property type="protein sequence ID" value="MCW6506824.1"/>
    <property type="molecule type" value="Genomic_DNA"/>
</dbReference>
<feature type="transmembrane region" description="Helical" evidence="1">
    <location>
        <begin position="70"/>
        <end position="89"/>
    </location>
</feature>
<feature type="transmembrane region" description="Helical" evidence="1">
    <location>
        <begin position="33"/>
        <end position="58"/>
    </location>
</feature>
<evidence type="ECO:0000313" key="3">
    <source>
        <dbReference type="Proteomes" id="UP001165667"/>
    </source>
</evidence>
<feature type="transmembrane region" description="Helical" evidence="1">
    <location>
        <begin position="128"/>
        <end position="146"/>
    </location>
</feature>
<proteinExistence type="predicted"/>
<gene>
    <name evidence="2" type="ORF">M8523_02165</name>
</gene>
<dbReference type="AlphaFoldDB" id="A0AA41YQR4"/>
<dbReference type="Proteomes" id="UP001165667">
    <property type="component" value="Unassembled WGS sequence"/>
</dbReference>
<dbReference type="PANTHER" id="PTHR34821">
    <property type="entry name" value="INNER MEMBRANE PROTEIN YDCZ"/>
    <property type="match status" value="1"/>
</dbReference>
<dbReference type="PANTHER" id="PTHR34821:SF2">
    <property type="entry name" value="INNER MEMBRANE PROTEIN YDCZ"/>
    <property type="match status" value="1"/>
</dbReference>
<feature type="transmembrane region" description="Helical" evidence="1">
    <location>
        <begin position="95"/>
        <end position="121"/>
    </location>
</feature>
<organism evidence="2 3">
    <name type="scientific">Lichenifustis flavocetrariae</name>
    <dbReference type="NCBI Taxonomy" id="2949735"/>
    <lineage>
        <taxon>Bacteria</taxon>
        <taxon>Pseudomonadati</taxon>
        <taxon>Pseudomonadota</taxon>
        <taxon>Alphaproteobacteria</taxon>
        <taxon>Hyphomicrobiales</taxon>
        <taxon>Lichenihabitantaceae</taxon>
        <taxon>Lichenifustis</taxon>
    </lineage>
</organism>
<comment type="caution">
    <text evidence="2">The sequence shown here is derived from an EMBL/GenBank/DDBJ whole genome shotgun (WGS) entry which is preliminary data.</text>
</comment>
<dbReference type="InterPro" id="IPR006750">
    <property type="entry name" value="YdcZ"/>
</dbReference>
<name>A0AA41YQR4_9HYPH</name>
<dbReference type="Pfam" id="PF04657">
    <property type="entry name" value="DMT_YdcZ"/>
    <property type="match status" value="1"/>
</dbReference>
<reference evidence="2" key="1">
    <citation type="submission" date="2022-05" db="EMBL/GenBank/DDBJ databases">
        <authorList>
            <person name="Pankratov T."/>
        </authorList>
    </citation>
    <scope>NUCLEOTIDE SEQUENCE</scope>
    <source>
        <strain evidence="2">BP6-180914</strain>
    </source>
</reference>
<sequence>MLLFSTLAVMAGMLFPSQTAINAKLAAGVGGPVVATTISFVAGLASLIVLLAITTRGAPDWAAIRQTPPWLLCAGGFLGAIYLSLNVFLVPRIGAGAMMALAIAGQMLAALTIDSAGLFGVAHHTISVGRAAGAVVVLLGALMVRFL</sequence>
<evidence type="ECO:0000313" key="2">
    <source>
        <dbReference type="EMBL" id="MCW6506824.1"/>
    </source>
</evidence>
<protein>
    <submittedName>
        <fullName evidence="2">DMT family transporter</fullName>
    </submittedName>
</protein>
<dbReference type="RefSeq" id="WP_282583167.1">
    <property type="nucleotide sequence ID" value="NZ_JAMOIM010000001.1"/>
</dbReference>
<evidence type="ECO:0000256" key="1">
    <source>
        <dbReference type="SAM" id="Phobius"/>
    </source>
</evidence>
<keyword evidence="1" id="KW-0812">Transmembrane</keyword>
<accession>A0AA41YQR4</accession>
<keyword evidence="1" id="KW-0472">Membrane</keyword>
<keyword evidence="3" id="KW-1185">Reference proteome</keyword>